<protein>
    <submittedName>
        <fullName evidence="1">Uncharacterized protein</fullName>
    </submittedName>
</protein>
<sequence>MTQDLPSVEAWILREAREHLEEDVTGIYQLLWLLRGSQFDLDDHTAMTLARRAAARLLSGGEARLIRMVWPKSPAEHAVPIDSNLEDHSDEAIFEFSECGEYLALDPIDS</sequence>
<dbReference type="RefSeq" id="WP_150408468.1">
    <property type="nucleotide sequence ID" value="NZ_VXLC01000059.1"/>
</dbReference>
<dbReference type="Proteomes" id="UP000323876">
    <property type="component" value="Unassembled WGS sequence"/>
</dbReference>
<organism evidence="1 2">
    <name type="scientific">Nocardia colli</name>
    <dbReference type="NCBI Taxonomy" id="2545717"/>
    <lineage>
        <taxon>Bacteria</taxon>
        <taxon>Bacillati</taxon>
        <taxon>Actinomycetota</taxon>
        <taxon>Actinomycetes</taxon>
        <taxon>Mycobacteriales</taxon>
        <taxon>Nocardiaceae</taxon>
        <taxon>Nocardia</taxon>
    </lineage>
</organism>
<accession>A0A5N0DJD7</accession>
<proteinExistence type="predicted"/>
<dbReference type="AlphaFoldDB" id="A0A5N0DJD7"/>
<dbReference type="OrthoDB" id="4559832at2"/>
<dbReference type="EMBL" id="VXLC01000059">
    <property type="protein sequence ID" value="KAA8877187.1"/>
    <property type="molecule type" value="Genomic_DNA"/>
</dbReference>
<reference evidence="1 2" key="1">
    <citation type="submission" date="2019-09" db="EMBL/GenBank/DDBJ databases">
        <authorList>
            <person name="Wang X."/>
        </authorList>
    </citation>
    <scope>NUCLEOTIDE SEQUENCE [LARGE SCALE GENOMIC DNA]</scope>
    <source>
        <strain evidence="1 2">CICC 11023</strain>
    </source>
</reference>
<evidence type="ECO:0000313" key="1">
    <source>
        <dbReference type="EMBL" id="KAA8877187.1"/>
    </source>
</evidence>
<gene>
    <name evidence="1" type="ORF">F3087_45635</name>
</gene>
<evidence type="ECO:0000313" key="2">
    <source>
        <dbReference type="Proteomes" id="UP000323876"/>
    </source>
</evidence>
<keyword evidence="2" id="KW-1185">Reference proteome</keyword>
<comment type="caution">
    <text evidence="1">The sequence shown here is derived from an EMBL/GenBank/DDBJ whole genome shotgun (WGS) entry which is preliminary data.</text>
</comment>
<name>A0A5N0DJD7_9NOCA</name>